<comment type="caution">
    <text evidence="3">The sequence shown here is derived from an EMBL/GenBank/DDBJ whole genome shotgun (WGS) entry which is preliminary data.</text>
</comment>
<feature type="compositionally biased region" description="Pro residues" evidence="1">
    <location>
        <begin position="30"/>
        <end position="45"/>
    </location>
</feature>
<dbReference type="EMBL" id="MDEK01000016">
    <property type="protein sequence ID" value="PPU80923.1"/>
    <property type="molecule type" value="Genomic_DNA"/>
</dbReference>
<feature type="signal peptide" evidence="2">
    <location>
        <begin position="1"/>
        <end position="25"/>
    </location>
</feature>
<dbReference type="InterPro" id="IPR025091">
    <property type="entry name" value="DUF4019"/>
</dbReference>
<evidence type="ECO:0000313" key="3">
    <source>
        <dbReference type="EMBL" id="PPU80923.1"/>
    </source>
</evidence>
<reference evidence="3 4" key="1">
    <citation type="submission" date="2016-08" db="EMBL/GenBank/DDBJ databases">
        <authorList>
            <person name="Seilhamer J.J."/>
        </authorList>
    </citation>
    <scope>NUCLEOTIDE SEQUENCE [LARGE SCALE GENOMIC DNA]</scope>
    <source>
        <strain evidence="3 4">CFBP4641</strain>
    </source>
</reference>
<evidence type="ECO:0000256" key="2">
    <source>
        <dbReference type="SAM" id="SignalP"/>
    </source>
</evidence>
<dbReference type="Pfam" id="PF13211">
    <property type="entry name" value="DUF4019"/>
    <property type="match status" value="1"/>
</dbReference>
<keyword evidence="2" id="KW-0732">Signal</keyword>
<dbReference type="OrthoDB" id="8929305at2"/>
<feature type="region of interest" description="Disordered" evidence="1">
    <location>
        <begin position="26"/>
        <end position="79"/>
    </location>
</feature>
<feature type="compositionally biased region" description="Low complexity" evidence="1">
    <location>
        <begin position="46"/>
        <end position="66"/>
    </location>
</feature>
<proteinExistence type="predicted"/>
<sequence>MSLSISVPFRLTLVLLALVAGVASAQNAPPASPAPAPTTAPPAAPAAPAAAPAAAPKPAPRHAGPAAPAPGPLAKQDAQMAQAGLRAAQLVDAGRTGELWDGASAVAKKAVTRAVFVREIDAARARLGTLLGRGVASVARVQYAAGSQVPPGTYVNISFPSRFANAPQPVRELVSLRLDEDKTWRLVGYHVAMPD</sequence>
<feature type="chain" id="PRO_5015152891" evidence="2">
    <location>
        <begin position="26"/>
        <end position="195"/>
    </location>
</feature>
<protein>
    <submittedName>
        <fullName evidence="3">DUF4019 domain-containing protein</fullName>
    </submittedName>
</protein>
<evidence type="ECO:0000256" key="1">
    <source>
        <dbReference type="SAM" id="MobiDB-lite"/>
    </source>
</evidence>
<dbReference type="AlphaFoldDB" id="A0A2P5Z0P1"/>
<dbReference type="RefSeq" id="WP_050946591.1">
    <property type="nucleotide sequence ID" value="NZ_CP132343.1"/>
</dbReference>
<accession>A0A2P5Z0P1</accession>
<organism evidence="3 4">
    <name type="scientific">Xanthomonas sacchari</name>
    <dbReference type="NCBI Taxonomy" id="56458"/>
    <lineage>
        <taxon>Bacteria</taxon>
        <taxon>Pseudomonadati</taxon>
        <taxon>Pseudomonadota</taxon>
        <taxon>Gammaproteobacteria</taxon>
        <taxon>Lysobacterales</taxon>
        <taxon>Lysobacteraceae</taxon>
        <taxon>Xanthomonas</taxon>
    </lineage>
</organism>
<dbReference type="GeneID" id="93878594"/>
<dbReference type="Proteomes" id="UP000247346">
    <property type="component" value="Unassembled WGS sequence"/>
</dbReference>
<evidence type="ECO:0000313" key="4">
    <source>
        <dbReference type="Proteomes" id="UP000247346"/>
    </source>
</evidence>
<name>A0A2P5Z0P1_9XANT</name>
<gene>
    <name evidence="3" type="ORF">XsacCFBP4641_16605</name>
</gene>